<dbReference type="Pfam" id="PF00293">
    <property type="entry name" value="NUDIX"/>
    <property type="match status" value="1"/>
</dbReference>
<dbReference type="InterPro" id="IPR000086">
    <property type="entry name" value="NUDIX_hydrolase_dom"/>
</dbReference>
<dbReference type="EMBL" id="VJVV01000013">
    <property type="protein sequence ID" value="TRO78963.1"/>
    <property type="molecule type" value="Genomic_DNA"/>
</dbReference>
<proteinExistence type="predicted"/>
<sequence>MSQPLPSSWPDQLTRFRQALNPYPPQSKVEPERGHAAVALILRAGAWGAEILYIERAAHPRDPWSGDLAFPGGRIDPTDGGIRQAAERETREEIALDLSGAHYLGALDDIVGAHLPVRVSCCVYGLPEGEALALRPNHEVSHHFYMPLARLRAPGRHIMARIDWNGGLRETPALVLLPSGRPLLWGITYRLTSQFLDRIGHPLPPLTDLSAG</sequence>
<evidence type="ECO:0000313" key="9">
    <source>
        <dbReference type="Proteomes" id="UP000317155"/>
    </source>
</evidence>
<dbReference type="OrthoDB" id="289720at2"/>
<evidence type="ECO:0000256" key="2">
    <source>
        <dbReference type="ARBA" id="ARBA00001946"/>
    </source>
</evidence>
<dbReference type="InterPro" id="IPR045121">
    <property type="entry name" value="CoAse"/>
</dbReference>
<dbReference type="PANTHER" id="PTHR12992:SF11">
    <property type="entry name" value="MITOCHONDRIAL COENZYME A DIPHOSPHATASE NUDT8"/>
    <property type="match status" value="1"/>
</dbReference>
<dbReference type="PROSITE" id="PS51462">
    <property type="entry name" value="NUDIX"/>
    <property type="match status" value="1"/>
</dbReference>
<comment type="caution">
    <text evidence="8">The sequence shown here is derived from an EMBL/GenBank/DDBJ whole genome shotgun (WGS) entry which is preliminary data.</text>
</comment>
<dbReference type="GO" id="GO:0046872">
    <property type="term" value="F:metal ion binding"/>
    <property type="evidence" value="ECO:0007669"/>
    <property type="project" value="UniProtKB-KW"/>
</dbReference>
<keyword evidence="5" id="KW-0460">Magnesium</keyword>
<keyword evidence="3" id="KW-0479">Metal-binding</keyword>
<evidence type="ECO:0000256" key="5">
    <source>
        <dbReference type="ARBA" id="ARBA00022842"/>
    </source>
</evidence>
<keyword evidence="6" id="KW-0464">Manganese</keyword>
<accession>A0A550J777</accession>
<comment type="cofactor">
    <cofactor evidence="1">
        <name>Mn(2+)</name>
        <dbReference type="ChEBI" id="CHEBI:29035"/>
    </cofactor>
</comment>
<comment type="cofactor">
    <cofactor evidence="2">
        <name>Mg(2+)</name>
        <dbReference type="ChEBI" id="CHEBI:18420"/>
    </cofactor>
</comment>
<reference evidence="8 9" key="1">
    <citation type="submission" date="2019-07" db="EMBL/GenBank/DDBJ databases">
        <title>Insights of Desulfuromonas acetexigens electromicrobiology.</title>
        <authorList>
            <person name="Katuri K."/>
            <person name="Sapireddy V."/>
            <person name="Shaw D.R."/>
            <person name="Saikaly P."/>
        </authorList>
    </citation>
    <scope>NUCLEOTIDE SEQUENCE [LARGE SCALE GENOMIC DNA]</scope>
    <source>
        <strain evidence="8 9">2873</strain>
    </source>
</reference>
<keyword evidence="4" id="KW-0378">Hydrolase</keyword>
<dbReference type="Gene3D" id="3.90.79.10">
    <property type="entry name" value="Nucleoside Triphosphate Pyrophosphohydrolase"/>
    <property type="match status" value="1"/>
</dbReference>
<evidence type="ECO:0000259" key="7">
    <source>
        <dbReference type="PROSITE" id="PS51462"/>
    </source>
</evidence>
<organism evidence="8 9">
    <name type="scientific">Trichloromonas acetexigens</name>
    <dbReference type="NCBI Taxonomy" id="38815"/>
    <lineage>
        <taxon>Bacteria</taxon>
        <taxon>Pseudomonadati</taxon>
        <taxon>Thermodesulfobacteriota</taxon>
        <taxon>Desulfuromonadia</taxon>
        <taxon>Desulfuromonadales</taxon>
        <taxon>Trichloromonadaceae</taxon>
        <taxon>Trichloromonas</taxon>
    </lineage>
</organism>
<evidence type="ECO:0000313" key="8">
    <source>
        <dbReference type="EMBL" id="TRO78963.1"/>
    </source>
</evidence>
<dbReference type="CDD" id="cd03426">
    <property type="entry name" value="NUDIX_CoAse_Nudt7"/>
    <property type="match status" value="1"/>
</dbReference>
<evidence type="ECO:0000256" key="1">
    <source>
        <dbReference type="ARBA" id="ARBA00001936"/>
    </source>
</evidence>
<keyword evidence="9" id="KW-1185">Reference proteome</keyword>
<feature type="domain" description="Nudix hydrolase" evidence="7">
    <location>
        <begin position="32"/>
        <end position="176"/>
    </location>
</feature>
<gene>
    <name evidence="8" type="ORF">FL622_14865</name>
</gene>
<dbReference type="AlphaFoldDB" id="A0A550J777"/>
<dbReference type="Proteomes" id="UP000317155">
    <property type="component" value="Unassembled WGS sequence"/>
</dbReference>
<dbReference type="SUPFAM" id="SSF55811">
    <property type="entry name" value="Nudix"/>
    <property type="match status" value="1"/>
</dbReference>
<dbReference type="PANTHER" id="PTHR12992">
    <property type="entry name" value="NUDIX HYDROLASE"/>
    <property type="match status" value="1"/>
</dbReference>
<dbReference type="RefSeq" id="WP_092054327.1">
    <property type="nucleotide sequence ID" value="NZ_FOJJ01000005.1"/>
</dbReference>
<protein>
    <submittedName>
        <fullName evidence="8">CoA pyrophosphatase</fullName>
    </submittedName>
</protein>
<dbReference type="GO" id="GO:0010945">
    <property type="term" value="F:coenzyme A diphosphatase activity"/>
    <property type="evidence" value="ECO:0007669"/>
    <property type="project" value="InterPro"/>
</dbReference>
<name>A0A550J777_9BACT</name>
<evidence type="ECO:0000256" key="3">
    <source>
        <dbReference type="ARBA" id="ARBA00022723"/>
    </source>
</evidence>
<evidence type="ECO:0000256" key="4">
    <source>
        <dbReference type="ARBA" id="ARBA00022801"/>
    </source>
</evidence>
<evidence type="ECO:0000256" key="6">
    <source>
        <dbReference type="ARBA" id="ARBA00023211"/>
    </source>
</evidence>
<dbReference type="InterPro" id="IPR015797">
    <property type="entry name" value="NUDIX_hydrolase-like_dom_sf"/>
</dbReference>